<organism evidence="1 2">
    <name type="scientific">Portunus trituberculatus</name>
    <name type="common">Swimming crab</name>
    <name type="synonym">Neptunus trituberculatus</name>
    <dbReference type="NCBI Taxonomy" id="210409"/>
    <lineage>
        <taxon>Eukaryota</taxon>
        <taxon>Metazoa</taxon>
        <taxon>Ecdysozoa</taxon>
        <taxon>Arthropoda</taxon>
        <taxon>Crustacea</taxon>
        <taxon>Multicrustacea</taxon>
        <taxon>Malacostraca</taxon>
        <taxon>Eumalacostraca</taxon>
        <taxon>Eucarida</taxon>
        <taxon>Decapoda</taxon>
        <taxon>Pleocyemata</taxon>
        <taxon>Brachyura</taxon>
        <taxon>Eubrachyura</taxon>
        <taxon>Portunoidea</taxon>
        <taxon>Portunidae</taxon>
        <taxon>Portuninae</taxon>
        <taxon>Portunus</taxon>
    </lineage>
</organism>
<reference evidence="1 2" key="1">
    <citation type="submission" date="2019-05" db="EMBL/GenBank/DDBJ databases">
        <title>Another draft genome of Portunus trituberculatus and its Hox gene families provides insights of decapod evolution.</title>
        <authorList>
            <person name="Jeong J.-H."/>
            <person name="Song I."/>
            <person name="Kim S."/>
            <person name="Choi T."/>
            <person name="Kim D."/>
            <person name="Ryu S."/>
            <person name="Kim W."/>
        </authorList>
    </citation>
    <scope>NUCLEOTIDE SEQUENCE [LARGE SCALE GENOMIC DNA]</scope>
    <source>
        <tissue evidence="1">Muscle</tissue>
    </source>
</reference>
<evidence type="ECO:0000313" key="1">
    <source>
        <dbReference type="EMBL" id="MPC22205.1"/>
    </source>
</evidence>
<proteinExistence type="predicted"/>
<name>A0A5B7DLZ5_PORTR</name>
<accession>A0A5B7DLZ5</accession>
<sequence>MITTRLTRLAMSNDPSRTTPHLLSSHPLTTPLVLPVSGARRTACHTPRPRHCHEVSPLTPKGFPSSCQCMAHNVSSFIMSCSARCHHNQGTRTHPPPDCEEGVLILPL</sequence>
<dbReference type="Proteomes" id="UP000324222">
    <property type="component" value="Unassembled WGS sequence"/>
</dbReference>
<keyword evidence="2" id="KW-1185">Reference proteome</keyword>
<gene>
    <name evidence="1" type="ORF">E2C01_015216</name>
</gene>
<comment type="caution">
    <text evidence="1">The sequence shown here is derived from an EMBL/GenBank/DDBJ whole genome shotgun (WGS) entry which is preliminary data.</text>
</comment>
<dbReference type="EMBL" id="VSRR010001061">
    <property type="protein sequence ID" value="MPC22205.1"/>
    <property type="molecule type" value="Genomic_DNA"/>
</dbReference>
<dbReference type="AlphaFoldDB" id="A0A5B7DLZ5"/>
<evidence type="ECO:0000313" key="2">
    <source>
        <dbReference type="Proteomes" id="UP000324222"/>
    </source>
</evidence>
<protein>
    <submittedName>
        <fullName evidence="1">Uncharacterized protein</fullName>
    </submittedName>
</protein>